<protein>
    <recommendedName>
        <fullName evidence="6">ATP-dependent Clp protease proteolytic subunit</fullName>
    </recommendedName>
</protein>
<comment type="similarity">
    <text evidence="1 6">Belongs to the peptidase S14 family.</text>
</comment>
<keyword evidence="3 7" id="KW-0645">Protease</keyword>
<dbReference type="RefSeq" id="WP_252796766.1">
    <property type="nucleotide sequence ID" value="NZ_CP097118.1"/>
</dbReference>
<accession>A0ABY5BS44</accession>
<keyword evidence="2" id="KW-0963">Cytoplasm</keyword>
<evidence type="ECO:0000256" key="2">
    <source>
        <dbReference type="ARBA" id="ARBA00022490"/>
    </source>
</evidence>
<dbReference type="PRINTS" id="PR00127">
    <property type="entry name" value="CLPPROTEASEP"/>
</dbReference>
<evidence type="ECO:0000256" key="1">
    <source>
        <dbReference type="ARBA" id="ARBA00007039"/>
    </source>
</evidence>
<evidence type="ECO:0000256" key="4">
    <source>
        <dbReference type="ARBA" id="ARBA00022801"/>
    </source>
</evidence>
<dbReference type="Gene3D" id="3.90.226.10">
    <property type="entry name" value="2-enoyl-CoA Hydratase, Chain A, domain 1"/>
    <property type="match status" value="1"/>
</dbReference>
<keyword evidence="5" id="KW-0720">Serine protease</keyword>
<dbReference type="GO" id="GO:0006508">
    <property type="term" value="P:proteolysis"/>
    <property type="evidence" value="ECO:0007669"/>
    <property type="project" value="UniProtKB-KW"/>
</dbReference>
<dbReference type="NCBIfam" id="NF045542">
    <property type="entry name" value="Clp_rel_HeadMat"/>
    <property type="match status" value="1"/>
</dbReference>
<dbReference type="PANTHER" id="PTHR10381:SF70">
    <property type="entry name" value="ATP-DEPENDENT CLP PROTEASE PROTEOLYTIC SUBUNIT"/>
    <property type="match status" value="1"/>
</dbReference>
<evidence type="ECO:0000256" key="5">
    <source>
        <dbReference type="ARBA" id="ARBA00022825"/>
    </source>
</evidence>
<name>A0ABY5BS44_9LACO</name>
<dbReference type="CDD" id="cd07016">
    <property type="entry name" value="S14_ClpP_1"/>
    <property type="match status" value="1"/>
</dbReference>
<keyword evidence="4" id="KW-0378">Hydrolase</keyword>
<dbReference type="InterPro" id="IPR023562">
    <property type="entry name" value="ClpP/TepA"/>
</dbReference>
<dbReference type="EMBL" id="CP097118">
    <property type="protein sequence ID" value="USS87470.1"/>
    <property type="molecule type" value="Genomic_DNA"/>
</dbReference>
<evidence type="ECO:0000313" key="7">
    <source>
        <dbReference type="EMBL" id="USS87470.1"/>
    </source>
</evidence>
<evidence type="ECO:0000256" key="6">
    <source>
        <dbReference type="RuleBase" id="RU003567"/>
    </source>
</evidence>
<reference evidence="7" key="1">
    <citation type="submission" date="2022-05" db="EMBL/GenBank/DDBJ databases">
        <authorList>
            <person name="Oliphant S.A."/>
            <person name="Watson-Haigh N.S."/>
            <person name="Sumby K.M."/>
            <person name="Gardner J.M."/>
            <person name="Jiranek V."/>
        </authorList>
    </citation>
    <scope>NUCLEOTIDE SEQUENCE</scope>
    <source>
        <strain evidence="7">KI11_C11</strain>
    </source>
</reference>
<organism evidence="7 8">
    <name type="scientific">Fructilactobacillus hinvesii</name>
    <dbReference type="NCBI Taxonomy" id="2940300"/>
    <lineage>
        <taxon>Bacteria</taxon>
        <taxon>Bacillati</taxon>
        <taxon>Bacillota</taxon>
        <taxon>Bacilli</taxon>
        <taxon>Lactobacillales</taxon>
        <taxon>Lactobacillaceae</taxon>
        <taxon>Fructilactobacillus</taxon>
    </lineage>
</organism>
<gene>
    <name evidence="7" type="ORF">M3M39_04940</name>
</gene>
<evidence type="ECO:0000313" key="8">
    <source>
        <dbReference type="Proteomes" id="UP001057025"/>
    </source>
</evidence>
<dbReference type="SUPFAM" id="SSF52096">
    <property type="entry name" value="ClpP/crotonase"/>
    <property type="match status" value="1"/>
</dbReference>
<dbReference type="InterPro" id="IPR029045">
    <property type="entry name" value="ClpP/crotonase-like_dom_sf"/>
</dbReference>
<dbReference type="InterPro" id="IPR001907">
    <property type="entry name" value="ClpP"/>
</dbReference>
<keyword evidence="8" id="KW-1185">Reference proteome</keyword>
<dbReference type="PANTHER" id="PTHR10381">
    <property type="entry name" value="ATP-DEPENDENT CLP PROTEASE PROTEOLYTIC SUBUNIT"/>
    <property type="match status" value="1"/>
</dbReference>
<dbReference type="Pfam" id="PF00574">
    <property type="entry name" value="CLP_protease"/>
    <property type="match status" value="1"/>
</dbReference>
<dbReference type="Proteomes" id="UP001057025">
    <property type="component" value="Chromosome"/>
</dbReference>
<evidence type="ECO:0000256" key="3">
    <source>
        <dbReference type="ARBA" id="ARBA00022670"/>
    </source>
</evidence>
<dbReference type="GO" id="GO:0008233">
    <property type="term" value="F:peptidase activity"/>
    <property type="evidence" value="ECO:0007669"/>
    <property type="project" value="UniProtKB-KW"/>
</dbReference>
<sequence length="268" mass="28673">MATTIQIKGPVLSADQESMYSWLGIDPSTYTGFSNVNNALNSTFAGDDIVLEINSPGGDVNAASDIYSALRKCAEQNSNNIIANITGLAASAASFIAMAADEVNIAPLAKIMIHKASAGIAGNADDMNFASSVLSQTDEELANVYSRKTGMDKGKILNMMAQETWISSTDAVDMGFADKVIYEPSSKAGTSITNFADKFQITAMTKQASNLKLPGPDQLAKFKAFQDFEAKGQPADEPKPTDVKKHVKTQREIYLANAKKLKEINNAN</sequence>
<proteinExistence type="inferred from homology"/>